<evidence type="ECO:0000313" key="3">
    <source>
        <dbReference type="Proteomes" id="UP000623678"/>
    </source>
</evidence>
<sequence length="65" mass="7294">MSKMIGREGIFMGKEERSDPSVKVVRSRPADLAERKKNRSMIAGVIDAWAKPRQMGAKAVFSEEK</sequence>
<organism evidence="2 3">
    <name type="scientific">Youxingia wuxianensis</name>
    <dbReference type="NCBI Taxonomy" id="2763678"/>
    <lineage>
        <taxon>Bacteria</taxon>
        <taxon>Bacillati</taxon>
        <taxon>Bacillota</taxon>
        <taxon>Clostridia</taxon>
        <taxon>Eubacteriales</taxon>
        <taxon>Oscillospiraceae</taxon>
        <taxon>Youxingia</taxon>
    </lineage>
</organism>
<feature type="region of interest" description="Disordered" evidence="1">
    <location>
        <begin position="1"/>
        <end position="30"/>
    </location>
</feature>
<comment type="caution">
    <text evidence="2">The sequence shown here is derived from an EMBL/GenBank/DDBJ whole genome shotgun (WGS) entry which is preliminary data.</text>
</comment>
<evidence type="ECO:0000256" key="1">
    <source>
        <dbReference type="SAM" id="MobiDB-lite"/>
    </source>
</evidence>
<name>A0A926EQE0_9FIRM</name>
<protein>
    <submittedName>
        <fullName evidence="2">Uncharacterized protein</fullName>
    </submittedName>
</protein>
<dbReference type="RefSeq" id="WP_262394288.1">
    <property type="nucleotide sequence ID" value="NZ_JACRTD010000002.1"/>
</dbReference>
<gene>
    <name evidence="2" type="ORF">H8705_02525</name>
</gene>
<keyword evidence="3" id="KW-1185">Reference proteome</keyword>
<evidence type="ECO:0000313" key="2">
    <source>
        <dbReference type="EMBL" id="MBC8584454.1"/>
    </source>
</evidence>
<dbReference type="AlphaFoldDB" id="A0A926EQE0"/>
<proteinExistence type="predicted"/>
<dbReference type="Proteomes" id="UP000623678">
    <property type="component" value="Unassembled WGS sequence"/>
</dbReference>
<reference evidence="2" key="1">
    <citation type="submission" date="2020-08" db="EMBL/GenBank/DDBJ databases">
        <title>Genome public.</title>
        <authorList>
            <person name="Liu C."/>
            <person name="Sun Q."/>
        </authorList>
    </citation>
    <scope>NUCLEOTIDE SEQUENCE</scope>
    <source>
        <strain evidence="2">NSJ-64</strain>
    </source>
</reference>
<dbReference type="EMBL" id="JACRTD010000002">
    <property type="protein sequence ID" value="MBC8584454.1"/>
    <property type="molecule type" value="Genomic_DNA"/>
</dbReference>
<accession>A0A926EQE0</accession>